<name>J9FT81_9ZZZZ</name>
<dbReference type="InterPro" id="IPR010106">
    <property type="entry name" value="RpnA"/>
</dbReference>
<organism evidence="1">
    <name type="scientific">gut metagenome</name>
    <dbReference type="NCBI Taxonomy" id="749906"/>
    <lineage>
        <taxon>unclassified sequences</taxon>
        <taxon>metagenomes</taxon>
        <taxon>organismal metagenomes</taxon>
    </lineage>
</organism>
<reference evidence="1" key="1">
    <citation type="journal article" date="2012" name="PLoS ONE">
        <title>Gene sets for utilization of primary and secondary nutrition supplies in the distal gut of endangered iberian lynx.</title>
        <authorList>
            <person name="Alcaide M."/>
            <person name="Messina E."/>
            <person name="Richter M."/>
            <person name="Bargiela R."/>
            <person name="Peplies J."/>
            <person name="Huws S.A."/>
            <person name="Newbold C.J."/>
            <person name="Golyshin P.N."/>
            <person name="Simon M.A."/>
            <person name="Lopez G."/>
            <person name="Yakimov M.M."/>
            <person name="Ferrer M."/>
        </authorList>
    </citation>
    <scope>NUCLEOTIDE SEQUENCE</scope>
</reference>
<dbReference type="NCBIfam" id="TIGR01784">
    <property type="entry name" value="T_den_put_tspse"/>
    <property type="match status" value="1"/>
</dbReference>
<evidence type="ECO:0008006" key="2">
    <source>
        <dbReference type="Google" id="ProtNLM"/>
    </source>
</evidence>
<dbReference type="PANTHER" id="PTHR41317:SF1">
    <property type="entry name" value="PD-(D_E)XK NUCLEASE FAMILY TRANSPOSASE"/>
    <property type="match status" value="1"/>
</dbReference>
<dbReference type="PANTHER" id="PTHR41317">
    <property type="entry name" value="PD-(D_E)XK NUCLEASE FAMILY TRANSPOSASE"/>
    <property type="match status" value="1"/>
</dbReference>
<dbReference type="Pfam" id="PF12784">
    <property type="entry name" value="PDDEXK_2"/>
    <property type="match status" value="1"/>
</dbReference>
<protein>
    <recommendedName>
        <fullName evidence="2">Rpn family recombination-promoting nuclease/putative transposase</fullName>
    </recommendedName>
</protein>
<dbReference type="AlphaFoldDB" id="J9FT81"/>
<proteinExistence type="predicted"/>
<evidence type="ECO:0000313" key="1">
    <source>
        <dbReference type="EMBL" id="EJW90559.1"/>
    </source>
</evidence>
<gene>
    <name evidence="1" type="ORF">EVA_21348</name>
</gene>
<comment type="caution">
    <text evidence="1">The sequence shown here is derived from an EMBL/GenBank/DDBJ whole genome shotgun (WGS) entry which is preliminary data.</text>
</comment>
<accession>J9FT81</accession>
<dbReference type="EMBL" id="AMCI01008765">
    <property type="protein sequence ID" value="EJW90559.1"/>
    <property type="molecule type" value="Genomic_DNA"/>
</dbReference>
<sequence length="282" mass="32888">MGKYINPFSDWGFKRLFGQELTKDLLIHFLNALLKGERKILDLTFKDKERPALSKEERGIIFDIYCTTDTGEHIIVEMQNRRQEHFVKRSVFYASRTIVDQGQKGKWDYDFSPVYTVCFLNYQDLNAFPCKFRTDVALMDRDSHEQVTDCERFIYLALPLFNEKEEDCDTQFEQWIYVLKHMEALERVPFTTQSEIFRKLSEIADITALSKEEREKYDESIKVMRDNFAIHQTAVKDGIAQGIAQGEAKERIKNARAMKAEGIPAAVIARITGLSLEEIEEL</sequence>